<accession>A0A6L2N176</accession>
<evidence type="ECO:0000313" key="1">
    <source>
        <dbReference type="EMBL" id="GEU79177.1"/>
    </source>
</evidence>
<name>A0A6L2N176_TANCI</name>
<reference evidence="1" key="1">
    <citation type="journal article" date="2019" name="Sci. Rep.">
        <title>Draft genome of Tanacetum cinerariifolium, the natural source of mosquito coil.</title>
        <authorList>
            <person name="Yamashiro T."/>
            <person name="Shiraishi A."/>
            <person name="Satake H."/>
            <person name="Nakayama K."/>
        </authorList>
    </citation>
    <scope>NUCLEOTIDE SEQUENCE</scope>
</reference>
<protein>
    <submittedName>
        <fullName evidence="1">Uncharacterized protein</fullName>
    </submittedName>
</protein>
<sequence>MTAITYTSCATRVHHHPYSQVSDKSKVGLGYKELILESFVNSYELLEKHDNRSDKGYHEVPPPITGNYMPPKRDLRLIDEHFESESVNVSIISSSDVKTVDHKDDDSEDELSPTVEVKTVKPSVEKIESIKTAREIVKTEESLKQHKHHPRENQRNWNNLMSHRLRSNFVLKIKRAMSVVNTTKGKVVVNAVKGNGFNAVKASSRTLHLNIGTSSRRSLGVDDVSKQGRNLKQRSIFKERDFYVQAVMDVDYELATRLRAEE</sequence>
<proteinExistence type="predicted"/>
<gene>
    <name evidence="1" type="ORF">Tci_051155</name>
</gene>
<dbReference type="EMBL" id="BKCJ010007818">
    <property type="protein sequence ID" value="GEU79177.1"/>
    <property type="molecule type" value="Genomic_DNA"/>
</dbReference>
<dbReference type="AlphaFoldDB" id="A0A6L2N176"/>
<organism evidence="1">
    <name type="scientific">Tanacetum cinerariifolium</name>
    <name type="common">Dalmatian daisy</name>
    <name type="synonym">Chrysanthemum cinerariifolium</name>
    <dbReference type="NCBI Taxonomy" id="118510"/>
    <lineage>
        <taxon>Eukaryota</taxon>
        <taxon>Viridiplantae</taxon>
        <taxon>Streptophyta</taxon>
        <taxon>Embryophyta</taxon>
        <taxon>Tracheophyta</taxon>
        <taxon>Spermatophyta</taxon>
        <taxon>Magnoliopsida</taxon>
        <taxon>eudicotyledons</taxon>
        <taxon>Gunneridae</taxon>
        <taxon>Pentapetalae</taxon>
        <taxon>asterids</taxon>
        <taxon>campanulids</taxon>
        <taxon>Asterales</taxon>
        <taxon>Asteraceae</taxon>
        <taxon>Asteroideae</taxon>
        <taxon>Anthemideae</taxon>
        <taxon>Anthemidinae</taxon>
        <taxon>Tanacetum</taxon>
    </lineage>
</organism>
<comment type="caution">
    <text evidence="1">The sequence shown here is derived from an EMBL/GenBank/DDBJ whole genome shotgun (WGS) entry which is preliminary data.</text>
</comment>